<dbReference type="SUPFAM" id="SSF47473">
    <property type="entry name" value="EF-hand"/>
    <property type="match status" value="1"/>
</dbReference>
<evidence type="ECO:0000313" key="4">
    <source>
        <dbReference type="Proteomes" id="UP000694888"/>
    </source>
</evidence>
<evidence type="ECO:0000259" key="3">
    <source>
        <dbReference type="PROSITE" id="PS50222"/>
    </source>
</evidence>
<dbReference type="InterPro" id="IPR011992">
    <property type="entry name" value="EF-hand-dom_pair"/>
</dbReference>
<keyword evidence="2" id="KW-0106">Calcium</keyword>
<accession>A0ABM0K642</accession>
<dbReference type="InterPro" id="IPR018247">
    <property type="entry name" value="EF_Hand_1_Ca_BS"/>
</dbReference>
<sequence>MSGDDGEKRVISEEEKKEIKEAFAILDDDGDGKLSLDEMKTLLQSQFMVFTDTQVEDAVRELDEDGSGSIEYDEFERYVIANNLSKPTAEEFGSEMKDAFEMFDTDNDGYIDAGEFKTFMQTLGDKMTDDEVMEMMKEADQNGDGKIDYQEFCAHMTKSF</sequence>
<dbReference type="InterPro" id="IPR002048">
    <property type="entry name" value="EF_hand_dom"/>
</dbReference>
<dbReference type="CDD" id="cd00051">
    <property type="entry name" value="EFh"/>
    <property type="match status" value="1"/>
</dbReference>
<evidence type="ECO:0000313" key="5">
    <source>
        <dbReference type="RefSeq" id="XP_005109619.1"/>
    </source>
</evidence>
<proteinExistence type="predicted"/>
<dbReference type="PROSITE" id="PS50222">
    <property type="entry name" value="EF_HAND_2"/>
    <property type="match status" value="4"/>
</dbReference>
<keyword evidence="1" id="KW-0677">Repeat</keyword>
<dbReference type="Pfam" id="PF13499">
    <property type="entry name" value="EF-hand_7"/>
    <property type="match status" value="2"/>
</dbReference>
<evidence type="ECO:0000256" key="1">
    <source>
        <dbReference type="ARBA" id="ARBA00022737"/>
    </source>
</evidence>
<name>A0ABM0K642_APLCA</name>
<feature type="domain" description="EF-hand" evidence="3">
    <location>
        <begin position="91"/>
        <end position="126"/>
    </location>
</feature>
<reference evidence="5" key="1">
    <citation type="submission" date="2025-08" db="UniProtKB">
        <authorList>
            <consortium name="RefSeq"/>
        </authorList>
    </citation>
    <scope>IDENTIFICATION</scope>
</reference>
<dbReference type="GeneID" id="101861003"/>
<dbReference type="Proteomes" id="UP000694888">
    <property type="component" value="Unplaced"/>
</dbReference>
<protein>
    <submittedName>
        <fullName evidence="5">Calmodulin</fullName>
    </submittedName>
</protein>
<evidence type="ECO:0000256" key="2">
    <source>
        <dbReference type="ARBA" id="ARBA00022837"/>
    </source>
</evidence>
<organism evidence="4 5">
    <name type="scientific">Aplysia californica</name>
    <name type="common">California sea hare</name>
    <dbReference type="NCBI Taxonomy" id="6500"/>
    <lineage>
        <taxon>Eukaryota</taxon>
        <taxon>Metazoa</taxon>
        <taxon>Spiralia</taxon>
        <taxon>Lophotrochozoa</taxon>
        <taxon>Mollusca</taxon>
        <taxon>Gastropoda</taxon>
        <taxon>Heterobranchia</taxon>
        <taxon>Euthyneura</taxon>
        <taxon>Tectipleura</taxon>
        <taxon>Aplysiida</taxon>
        <taxon>Aplysioidea</taxon>
        <taxon>Aplysiidae</taxon>
        <taxon>Aplysia</taxon>
    </lineage>
</organism>
<dbReference type="InterPro" id="IPR050145">
    <property type="entry name" value="Centrin_CML-like"/>
</dbReference>
<keyword evidence="4" id="KW-1185">Reference proteome</keyword>
<dbReference type="PANTHER" id="PTHR23050">
    <property type="entry name" value="CALCIUM BINDING PROTEIN"/>
    <property type="match status" value="1"/>
</dbReference>
<gene>
    <name evidence="5" type="primary">LOC101861003</name>
</gene>
<dbReference type="Gene3D" id="1.10.238.10">
    <property type="entry name" value="EF-hand"/>
    <property type="match status" value="2"/>
</dbReference>
<dbReference type="SMART" id="SM00054">
    <property type="entry name" value="EFh"/>
    <property type="match status" value="4"/>
</dbReference>
<feature type="domain" description="EF-hand" evidence="3">
    <location>
        <begin position="50"/>
        <end position="85"/>
    </location>
</feature>
<dbReference type="RefSeq" id="XP_005109619.1">
    <property type="nucleotide sequence ID" value="XM_005109562.3"/>
</dbReference>
<feature type="domain" description="EF-hand" evidence="3">
    <location>
        <begin position="127"/>
        <end position="160"/>
    </location>
</feature>
<feature type="domain" description="EF-hand" evidence="3">
    <location>
        <begin position="14"/>
        <end position="49"/>
    </location>
</feature>
<dbReference type="PROSITE" id="PS00018">
    <property type="entry name" value="EF_HAND_1"/>
    <property type="match status" value="4"/>
</dbReference>